<dbReference type="SUPFAM" id="SSF52540">
    <property type="entry name" value="P-loop containing nucleoside triphosphate hydrolases"/>
    <property type="match status" value="1"/>
</dbReference>
<evidence type="ECO:0000313" key="4">
    <source>
        <dbReference type="Proteomes" id="UP000297762"/>
    </source>
</evidence>
<dbReference type="PANTHER" id="PTHR22674:SF6">
    <property type="entry name" value="NTPASE KAP FAMILY P-LOOP DOMAIN-CONTAINING PROTEIN 1"/>
    <property type="match status" value="1"/>
</dbReference>
<feature type="domain" description="KAP NTPase" evidence="2">
    <location>
        <begin position="21"/>
        <end position="310"/>
    </location>
</feature>
<name>A0A4R9KBV9_9LEPT</name>
<dbReference type="OrthoDB" id="356009at2"/>
<evidence type="ECO:0000259" key="2">
    <source>
        <dbReference type="Pfam" id="PF07693"/>
    </source>
</evidence>
<protein>
    <recommendedName>
        <fullName evidence="2">KAP NTPase domain-containing protein</fullName>
    </recommendedName>
</protein>
<reference evidence="3" key="1">
    <citation type="journal article" date="2019" name="PLoS Negl. Trop. Dis.">
        <title>Revisiting the worldwide diversity of Leptospira species in the environment.</title>
        <authorList>
            <person name="Vincent A.T."/>
            <person name="Schiettekatte O."/>
            <person name="Bourhy P."/>
            <person name="Veyrier F.J."/>
            <person name="Picardeau M."/>
        </authorList>
    </citation>
    <scope>NUCLEOTIDE SEQUENCE [LARGE SCALE GENOMIC DNA]</scope>
    <source>
        <strain evidence="3">201702455</strain>
    </source>
</reference>
<dbReference type="InterPro" id="IPR052754">
    <property type="entry name" value="NTPase_KAP_P-loop"/>
</dbReference>
<dbReference type="AlphaFoldDB" id="A0A4R9KBV9"/>
<evidence type="ECO:0000256" key="1">
    <source>
        <dbReference type="SAM" id="Phobius"/>
    </source>
</evidence>
<dbReference type="Pfam" id="PF07693">
    <property type="entry name" value="KAP_NTPase"/>
    <property type="match status" value="1"/>
</dbReference>
<sequence length="992" mass="114805">MRFIEDTEINLEESDYLNTIQYVKTLSNVIENAELKNGLTIGMYGEWGSGKSSIIFSLKKHLEKNEKIKFIIYDAWKYSHDSFRRTFLQETQKELKYNKKELSQSFYSDTLEEMEMKNKFHIPSIAAISIISILGLGIIFFWPQNLEFKLSIVLVINVASSLISFFRKSFYNLKLTINKPHLFAPEQFEECFDEMLNESISQKNLASRISSIVTSSSRYEKIIFVIDNIDRCNYSLAYELLATTKNFLGKKTNTVFIIPVDNVALAKHISSKTEESGTEDAEEFLRKIFNVTLRLNKLNLSDIYDFAKSINDKHNLNFSPVTIDIISKEYATNPRRIIQAFNNLLLEIERLKNNKIIGTSELKEYESIIAKILIIREEWPEYYQILLKNPDAINAIDSNIRGSEEKIEKLNSFLRTTNAISKSASKKAIERLISNTDKTSEFGEEFNEMIKTKDIEKIQKFYEKQETNDKKKIFESITYELNKSLRRGLYTSDSINLFEILLSLNENQKFTEDENLKIEAEIGQFLAPVIPATAFYQVLVQYAFDRIKNGHPYLIEFIKGSIKQTLQSNFNLDNVWFQLFKEYIKIVNINNHLNDLEQHFHWLYLIENVNVREIKIPKESLGAITPNSLIEEVIKKFTAIGDEPWHDLVYLNSQIKFGHNLIIKIISKISGFVGSQLNVSDDRKIDDFVSNINLILNKVENKALPKGELNNIFNLIVNLRDHNGMQLYYTAFASQSGSKSFLQFLYNIFRISNNTIDTSSLWTNFVNHNESNRESSYTYIELLNNDFVIQSLIPLLNKNKFTSSKYLDLFIVVSNEKDNKETFYINEAQVSPGLNEILDRFLLENESDKELSSIFLSHISKERLKKLVVPAILNLPQEKIENVRQELLTLAFDKICEDLPKYEGQPNLLKQIAAKGSESNIDALCNIIIAKLQYKETILEGLEIISVIKVTNKDSAQRIINELKTLMPKNTNLEDQFKQEIASLTDKIQSLR</sequence>
<gene>
    <name evidence="3" type="ORF">EHQ64_05185</name>
</gene>
<dbReference type="InterPro" id="IPR011646">
    <property type="entry name" value="KAP_P-loop"/>
</dbReference>
<dbReference type="RefSeq" id="WP_135648439.1">
    <property type="nucleotide sequence ID" value="NZ_RQGF01000012.1"/>
</dbReference>
<feature type="transmembrane region" description="Helical" evidence="1">
    <location>
        <begin position="120"/>
        <end position="142"/>
    </location>
</feature>
<keyword evidence="1" id="KW-0472">Membrane</keyword>
<dbReference type="Gene3D" id="3.40.50.300">
    <property type="entry name" value="P-loop containing nucleotide triphosphate hydrolases"/>
    <property type="match status" value="1"/>
</dbReference>
<dbReference type="PANTHER" id="PTHR22674">
    <property type="entry name" value="NTPASE, KAP FAMILY P-LOOP DOMAIN-CONTAINING 1"/>
    <property type="match status" value="1"/>
</dbReference>
<proteinExistence type="predicted"/>
<comment type="caution">
    <text evidence="3">The sequence shown here is derived from an EMBL/GenBank/DDBJ whole genome shotgun (WGS) entry which is preliminary data.</text>
</comment>
<keyword evidence="4" id="KW-1185">Reference proteome</keyword>
<keyword evidence="1" id="KW-0812">Transmembrane</keyword>
<dbReference type="Proteomes" id="UP000297762">
    <property type="component" value="Unassembled WGS sequence"/>
</dbReference>
<dbReference type="EMBL" id="RQGF01000012">
    <property type="protein sequence ID" value="TGL63355.1"/>
    <property type="molecule type" value="Genomic_DNA"/>
</dbReference>
<dbReference type="InterPro" id="IPR027417">
    <property type="entry name" value="P-loop_NTPase"/>
</dbReference>
<keyword evidence="1" id="KW-1133">Transmembrane helix</keyword>
<accession>A0A4R9KBV9</accession>
<organism evidence="3 4">
    <name type="scientific">Leptospira sarikeiensis</name>
    <dbReference type="NCBI Taxonomy" id="2484943"/>
    <lineage>
        <taxon>Bacteria</taxon>
        <taxon>Pseudomonadati</taxon>
        <taxon>Spirochaetota</taxon>
        <taxon>Spirochaetia</taxon>
        <taxon>Leptospirales</taxon>
        <taxon>Leptospiraceae</taxon>
        <taxon>Leptospira</taxon>
    </lineage>
</organism>
<evidence type="ECO:0000313" key="3">
    <source>
        <dbReference type="EMBL" id="TGL63355.1"/>
    </source>
</evidence>